<dbReference type="EMBL" id="VCAU01000153">
    <property type="protein sequence ID" value="KAF9883683.1"/>
    <property type="molecule type" value="Genomic_DNA"/>
</dbReference>
<accession>A0AAD4CD78</accession>
<reference evidence="1" key="1">
    <citation type="journal article" date="2019" name="Beilstein J. Org. Chem.">
        <title>Nanangenines: drimane sesquiterpenoids as the dominant metabolite cohort of a novel Australian fungus, Aspergillus nanangensis.</title>
        <authorList>
            <person name="Lacey H.J."/>
            <person name="Gilchrist C.L.M."/>
            <person name="Crombie A."/>
            <person name="Kalaitzis J.A."/>
            <person name="Vuong D."/>
            <person name="Rutledge P.J."/>
            <person name="Turner P."/>
            <person name="Pitt J.I."/>
            <person name="Lacey E."/>
            <person name="Chooi Y.H."/>
            <person name="Piggott A.M."/>
        </authorList>
    </citation>
    <scope>NUCLEOTIDE SEQUENCE</scope>
    <source>
        <strain evidence="1">MST-FP2251</strain>
    </source>
</reference>
<dbReference type="AlphaFoldDB" id="A0AAD4CD78"/>
<sequence length="145" mass="16255">MSHQLSIEISGAGEDPNHRSHWAFAVHQPSSRTGDLLHVRVLDLDRLWYGFEFRRGTRLGAMQGVGLCKLAPLDARQRQHAEELIRNEPPPTDGKRKCQDWIVDALIALEVEELVPGGTAEFWSRMVGKPARLVCEAVGGDWTSF</sequence>
<comment type="caution">
    <text evidence="1">The sequence shown here is derived from an EMBL/GenBank/DDBJ whole genome shotgun (WGS) entry which is preliminary data.</text>
</comment>
<reference evidence="1" key="2">
    <citation type="submission" date="2020-02" db="EMBL/GenBank/DDBJ databases">
        <authorList>
            <person name="Gilchrist C.L.M."/>
            <person name="Chooi Y.-H."/>
        </authorList>
    </citation>
    <scope>NUCLEOTIDE SEQUENCE</scope>
    <source>
        <strain evidence="1">MST-FP2251</strain>
    </source>
</reference>
<organism evidence="1 2">
    <name type="scientific">Aspergillus nanangensis</name>
    <dbReference type="NCBI Taxonomy" id="2582783"/>
    <lineage>
        <taxon>Eukaryota</taxon>
        <taxon>Fungi</taxon>
        <taxon>Dikarya</taxon>
        <taxon>Ascomycota</taxon>
        <taxon>Pezizomycotina</taxon>
        <taxon>Eurotiomycetes</taxon>
        <taxon>Eurotiomycetidae</taxon>
        <taxon>Eurotiales</taxon>
        <taxon>Aspergillaceae</taxon>
        <taxon>Aspergillus</taxon>
        <taxon>Aspergillus subgen. Circumdati</taxon>
    </lineage>
</organism>
<protein>
    <submittedName>
        <fullName evidence="1">Uncharacterized protein</fullName>
    </submittedName>
</protein>
<dbReference type="InterPro" id="IPR046670">
    <property type="entry name" value="DUF6540"/>
</dbReference>
<evidence type="ECO:0000313" key="1">
    <source>
        <dbReference type="EMBL" id="KAF9883683.1"/>
    </source>
</evidence>
<keyword evidence="2" id="KW-1185">Reference proteome</keyword>
<gene>
    <name evidence="1" type="ORF">FE257_003067</name>
</gene>
<evidence type="ECO:0000313" key="2">
    <source>
        <dbReference type="Proteomes" id="UP001194746"/>
    </source>
</evidence>
<dbReference type="Pfam" id="PF20174">
    <property type="entry name" value="DUF6540"/>
    <property type="match status" value="1"/>
</dbReference>
<dbReference type="Proteomes" id="UP001194746">
    <property type="component" value="Unassembled WGS sequence"/>
</dbReference>
<name>A0AAD4CD78_ASPNN</name>
<proteinExistence type="predicted"/>